<evidence type="ECO:0000259" key="5">
    <source>
        <dbReference type="PROSITE" id="PS51635"/>
    </source>
</evidence>
<evidence type="ECO:0000256" key="2">
    <source>
        <dbReference type="PROSITE-ProRule" id="PRU01161"/>
    </source>
</evidence>
<dbReference type="PANTHER" id="PTHR46394">
    <property type="entry name" value="ANNEXIN"/>
    <property type="match status" value="1"/>
</dbReference>
<gene>
    <name evidence="6" type="ORF">SAMN05216213_11314</name>
</gene>
<feature type="active site" description="Nucleophile" evidence="2">
    <location>
        <position position="47"/>
    </location>
</feature>
<name>A0A1H0XDK1_9GAMM</name>
<dbReference type="InterPro" id="IPR016035">
    <property type="entry name" value="Acyl_Trfase/lysoPLipase"/>
</dbReference>
<proteinExistence type="predicted"/>
<keyword evidence="4" id="KW-0812">Transmembrane</keyword>
<feature type="transmembrane region" description="Helical" evidence="4">
    <location>
        <begin position="170"/>
        <end position="192"/>
    </location>
</feature>
<keyword evidence="1 2" id="KW-0443">Lipid metabolism</keyword>
<dbReference type="Pfam" id="PF01734">
    <property type="entry name" value="Patatin"/>
    <property type="match status" value="1"/>
</dbReference>
<sequence length="635" mass="70716">MNDSRQAAFARECDLIMKGGITSGIVYPLAITEIAKAFRLRSIGGTSAGAIAAAAAAAAELGRQRFQSGQLSSDPAGFAEIERLPEHLCTPAADGHGTKLQALFKPIPALRPLFDTFIATLEAKGKGPRARLLAPLKVMLTRHKIAALLGALAAGGPLWGSAMASSNPLLWLWVLSFAALGGVFAAACRLLLPALRELPQNGFGLCTGLPGADDEAPDEALTNWLTHYLDRLSGQQAFCAQQAGAVECEKPLTFGDLRAHGIDLQVMTTCLSMARPFRLPFRDDDQVRENNQFHFREDEFARLFPRRVVVWMRAHQRPGEDERHDGYLRMPMPDDLPVIVAVRMSLSFPLLLSAVPLHAVDYRKREKKLERCWFTDGGISSNFPIHFFDAALPRRPTFGLDLGPTDGADEQRVRFPRNNGDARLAYWRRFPQSGLPALRGFLAQLSNVAKDWNHETLSLMPGFRDRIGLIQLTREEGGLNLTMPTERIERLTRYGREAGQQFVLRFGDPACWPPGAKASPMNWKNHQIIRLRLLLASVAEQLQSLERACSELHGTEHDYQRFFTPEARRHSYPFKGLSDLEQDPDTGRYRTQAGLAKAMLEQLRTIAQMIEQHPDSHPAREAPKPTPELKLRPRI</sequence>
<evidence type="ECO:0000313" key="7">
    <source>
        <dbReference type="Proteomes" id="UP000199460"/>
    </source>
</evidence>
<comment type="caution">
    <text evidence="2">Lacks conserved residue(s) required for the propagation of feature annotation.</text>
</comment>
<dbReference type="InterPro" id="IPR002641">
    <property type="entry name" value="PNPLA_dom"/>
</dbReference>
<evidence type="ECO:0000256" key="1">
    <source>
        <dbReference type="ARBA" id="ARBA00023098"/>
    </source>
</evidence>
<feature type="short sequence motif" description="GXSXG" evidence="2">
    <location>
        <begin position="45"/>
        <end position="49"/>
    </location>
</feature>
<keyword evidence="4" id="KW-0472">Membrane</keyword>
<dbReference type="SUPFAM" id="SSF52151">
    <property type="entry name" value="FabD/lysophospholipase-like"/>
    <property type="match status" value="1"/>
</dbReference>
<dbReference type="PROSITE" id="PS51635">
    <property type="entry name" value="PNPLA"/>
    <property type="match status" value="1"/>
</dbReference>
<dbReference type="PANTHER" id="PTHR46394:SF1">
    <property type="entry name" value="PNPLA DOMAIN-CONTAINING PROTEIN"/>
    <property type="match status" value="1"/>
</dbReference>
<dbReference type="GeneID" id="300933315"/>
<evidence type="ECO:0000256" key="3">
    <source>
        <dbReference type="SAM" id="MobiDB-lite"/>
    </source>
</evidence>
<evidence type="ECO:0000313" key="6">
    <source>
        <dbReference type="EMBL" id="SDQ00991.1"/>
    </source>
</evidence>
<dbReference type="GO" id="GO:0016787">
    <property type="term" value="F:hydrolase activity"/>
    <property type="evidence" value="ECO:0007669"/>
    <property type="project" value="UniProtKB-UniRule"/>
</dbReference>
<evidence type="ECO:0000256" key="4">
    <source>
        <dbReference type="SAM" id="Phobius"/>
    </source>
</evidence>
<dbReference type="AlphaFoldDB" id="A0A1H0XDK1"/>
<feature type="transmembrane region" description="Helical" evidence="4">
    <location>
        <begin position="145"/>
        <end position="164"/>
    </location>
</feature>
<keyword evidence="4" id="KW-1133">Transmembrane helix</keyword>
<organism evidence="6 7">
    <name type="scientific">Ectopseudomonas guguanensis</name>
    <dbReference type="NCBI Taxonomy" id="1198456"/>
    <lineage>
        <taxon>Bacteria</taxon>
        <taxon>Pseudomonadati</taxon>
        <taxon>Pseudomonadota</taxon>
        <taxon>Gammaproteobacteria</taxon>
        <taxon>Pseudomonadales</taxon>
        <taxon>Pseudomonadaceae</taxon>
        <taxon>Ectopseudomonas</taxon>
    </lineage>
</organism>
<dbReference type="InterPro" id="IPR052580">
    <property type="entry name" value="Lipid_Hydrolase"/>
</dbReference>
<dbReference type="GO" id="GO:0016042">
    <property type="term" value="P:lipid catabolic process"/>
    <property type="evidence" value="ECO:0007669"/>
    <property type="project" value="UniProtKB-UniRule"/>
</dbReference>
<dbReference type="Proteomes" id="UP000199460">
    <property type="component" value="Unassembled WGS sequence"/>
</dbReference>
<accession>A0A1H0XDK1</accession>
<dbReference type="EMBL" id="FNJJ01000013">
    <property type="protein sequence ID" value="SDQ00991.1"/>
    <property type="molecule type" value="Genomic_DNA"/>
</dbReference>
<feature type="active site" description="Proton acceptor" evidence="2">
    <location>
        <position position="376"/>
    </location>
</feature>
<feature type="short sequence motif" description="DGA/G" evidence="2">
    <location>
        <begin position="376"/>
        <end position="378"/>
    </location>
</feature>
<feature type="region of interest" description="Disordered" evidence="3">
    <location>
        <begin position="612"/>
        <end position="635"/>
    </location>
</feature>
<keyword evidence="2" id="KW-0442">Lipid degradation</keyword>
<protein>
    <submittedName>
        <fullName evidence="6">Patatin-like phospholipase</fullName>
    </submittedName>
</protein>
<keyword evidence="7" id="KW-1185">Reference proteome</keyword>
<feature type="domain" description="PNPLA" evidence="5">
    <location>
        <begin position="15"/>
        <end position="389"/>
    </location>
</feature>
<dbReference type="OrthoDB" id="9770965at2"/>
<dbReference type="Gene3D" id="3.40.1090.10">
    <property type="entry name" value="Cytosolic phospholipase A2 catalytic domain"/>
    <property type="match status" value="1"/>
</dbReference>
<dbReference type="RefSeq" id="WP_090433179.1">
    <property type="nucleotide sequence ID" value="NZ_FNJJ01000013.1"/>
</dbReference>
<reference evidence="7" key="1">
    <citation type="submission" date="2016-10" db="EMBL/GenBank/DDBJ databases">
        <authorList>
            <person name="Varghese N."/>
            <person name="Submissions S."/>
        </authorList>
    </citation>
    <scope>NUCLEOTIDE SEQUENCE [LARGE SCALE GENOMIC DNA]</scope>
    <source>
        <strain evidence="7">JCM 18416</strain>
    </source>
</reference>
<keyword evidence="2" id="KW-0378">Hydrolase</keyword>